<proteinExistence type="predicted"/>
<name>A0A1T4SSA7_9HYPH</name>
<evidence type="ECO:0000313" key="3">
    <source>
        <dbReference type="EMBL" id="SKA30778.1"/>
    </source>
</evidence>
<keyword evidence="2" id="KW-0732">Signal</keyword>
<protein>
    <submittedName>
        <fullName evidence="3">Uncharacterized protein</fullName>
    </submittedName>
</protein>
<dbReference type="Proteomes" id="UP000190135">
    <property type="component" value="Unassembled WGS sequence"/>
</dbReference>
<organism evidence="3 4">
    <name type="scientific">Consotaella salsifontis</name>
    <dbReference type="NCBI Taxonomy" id="1365950"/>
    <lineage>
        <taxon>Bacteria</taxon>
        <taxon>Pseudomonadati</taxon>
        <taxon>Pseudomonadota</taxon>
        <taxon>Alphaproteobacteria</taxon>
        <taxon>Hyphomicrobiales</taxon>
        <taxon>Aurantimonadaceae</taxon>
        <taxon>Consotaella</taxon>
    </lineage>
</organism>
<evidence type="ECO:0000256" key="1">
    <source>
        <dbReference type="SAM" id="MobiDB-lite"/>
    </source>
</evidence>
<evidence type="ECO:0000256" key="2">
    <source>
        <dbReference type="SAM" id="SignalP"/>
    </source>
</evidence>
<feature type="chain" id="PRO_5010581754" evidence="2">
    <location>
        <begin position="23"/>
        <end position="159"/>
    </location>
</feature>
<evidence type="ECO:0000313" key="4">
    <source>
        <dbReference type="Proteomes" id="UP000190135"/>
    </source>
</evidence>
<accession>A0A1T4SSA7</accession>
<dbReference type="EMBL" id="FUXL01000013">
    <property type="protein sequence ID" value="SKA30778.1"/>
    <property type="molecule type" value="Genomic_DNA"/>
</dbReference>
<gene>
    <name evidence="3" type="ORF">SAMN05428963_11363</name>
</gene>
<sequence length="159" mass="15387">MMKAGFALAFAMAVASAGAASAQTLNSPAPSSGGVGTQPSAGASGTSIPRIETPGTTGGMTAPNGAVDGTTIGTVPPAAGPITNRAVTGTVDPAIAGQTGLTTRGSGFTDGRNAAAGETYIRETGSVTGMPRPRVGVDLDKIRNAMEADTGSSPPPSAW</sequence>
<keyword evidence="4" id="KW-1185">Reference proteome</keyword>
<feature type="compositionally biased region" description="Polar residues" evidence="1">
    <location>
        <begin position="37"/>
        <end position="47"/>
    </location>
</feature>
<dbReference type="AlphaFoldDB" id="A0A1T4SSA7"/>
<feature type="region of interest" description="Disordered" evidence="1">
    <location>
        <begin position="23"/>
        <end position="86"/>
    </location>
</feature>
<feature type="signal peptide" evidence="2">
    <location>
        <begin position="1"/>
        <end position="22"/>
    </location>
</feature>
<reference evidence="3 4" key="1">
    <citation type="submission" date="2017-02" db="EMBL/GenBank/DDBJ databases">
        <authorList>
            <person name="Peterson S.W."/>
        </authorList>
    </citation>
    <scope>NUCLEOTIDE SEQUENCE [LARGE SCALE GENOMIC DNA]</scope>
    <source>
        <strain evidence="3 4">USBA 369</strain>
    </source>
</reference>